<feature type="region of interest" description="Disordered" evidence="1">
    <location>
        <begin position="78"/>
        <end position="99"/>
    </location>
</feature>
<evidence type="ECO:0000313" key="3">
    <source>
        <dbReference type="Proteomes" id="UP000663879"/>
    </source>
</evidence>
<comment type="caution">
    <text evidence="2">The sequence shown here is derived from an EMBL/GenBank/DDBJ whole genome shotgun (WGS) entry which is preliminary data.</text>
</comment>
<evidence type="ECO:0000313" key="2">
    <source>
        <dbReference type="EMBL" id="CAF0790512.1"/>
    </source>
</evidence>
<dbReference type="Proteomes" id="UP000663879">
    <property type="component" value="Unassembled WGS sequence"/>
</dbReference>
<organism evidence="2 3">
    <name type="scientific">Brachionus calyciflorus</name>
    <dbReference type="NCBI Taxonomy" id="104777"/>
    <lineage>
        <taxon>Eukaryota</taxon>
        <taxon>Metazoa</taxon>
        <taxon>Spiralia</taxon>
        <taxon>Gnathifera</taxon>
        <taxon>Rotifera</taxon>
        <taxon>Eurotatoria</taxon>
        <taxon>Monogononta</taxon>
        <taxon>Pseudotrocha</taxon>
        <taxon>Ploima</taxon>
        <taxon>Brachionidae</taxon>
        <taxon>Brachionus</taxon>
    </lineage>
</organism>
<name>A0A813RWF1_9BILA</name>
<dbReference type="AlphaFoldDB" id="A0A813RWF1"/>
<dbReference type="OrthoDB" id="7462124at2759"/>
<gene>
    <name evidence="2" type="ORF">OXX778_LOCUS5942</name>
</gene>
<accession>A0A813RWF1</accession>
<keyword evidence="3" id="KW-1185">Reference proteome</keyword>
<sequence>MFSIKKLKALVKELLDKLKRAGWTINREKSVLKPSSRLGFLGANWDEEGVERTKEASDAIWQLLKEVTLKDFPLEKDEEIDSSSDLSSSDDEFDLDFIC</sequence>
<evidence type="ECO:0000256" key="1">
    <source>
        <dbReference type="SAM" id="MobiDB-lite"/>
    </source>
</evidence>
<reference evidence="2" key="1">
    <citation type="submission" date="2021-02" db="EMBL/GenBank/DDBJ databases">
        <authorList>
            <person name="Nowell W R."/>
        </authorList>
    </citation>
    <scope>NUCLEOTIDE SEQUENCE</scope>
    <source>
        <strain evidence="2">Ploen Becks lab</strain>
    </source>
</reference>
<proteinExistence type="predicted"/>
<dbReference type="EMBL" id="CAJNOC010000676">
    <property type="protein sequence ID" value="CAF0790512.1"/>
    <property type="molecule type" value="Genomic_DNA"/>
</dbReference>
<protein>
    <submittedName>
        <fullName evidence="2">Uncharacterized protein</fullName>
    </submittedName>
</protein>